<keyword evidence="2" id="KW-1185">Reference proteome</keyword>
<name>A0A026WLZ3_OOCBI</name>
<evidence type="ECO:0000313" key="1">
    <source>
        <dbReference type="EMBL" id="EZA56666.1"/>
    </source>
</evidence>
<dbReference type="Proteomes" id="UP000053097">
    <property type="component" value="Unassembled WGS sequence"/>
</dbReference>
<gene>
    <name evidence="1" type="ORF">X777_02270</name>
</gene>
<accession>A0A026WLZ3</accession>
<evidence type="ECO:0000313" key="2">
    <source>
        <dbReference type="Proteomes" id="UP000053097"/>
    </source>
</evidence>
<reference evidence="1 2" key="1">
    <citation type="journal article" date="2014" name="Curr. Biol.">
        <title>The genome of the clonal raider ant Cerapachys biroi.</title>
        <authorList>
            <person name="Oxley P.R."/>
            <person name="Ji L."/>
            <person name="Fetter-Pruneda I."/>
            <person name="McKenzie S.K."/>
            <person name="Li C."/>
            <person name="Hu H."/>
            <person name="Zhang G."/>
            <person name="Kronauer D.J."/>
        </authorList>
    </citation>
    <scope>NUCLEOTIDE SEQUENCE [LARGE SCALE GENOMIC DNA]</scope>
</reference>
<proteinExistence type="predicted"/>
<dbReference type="EMBL" id="KK107159">
    <property type="protein sequence ID" value="EZA56666.1"/>
    <property type="molecule type" value="Genomic_DNA"/>
</dbReference>
<dbReference type="AlphaFoldDB" id="A0A026WLZ3"/>
<sequence length="67" mass="8220">MPLVLLPFTWQSDSIIATRRWRSSPISREPHCNNHKRRDFYAILRCTRDRLIIYFNKQNYVCHKRIS</sequence>
<organism evidence="1 2">
    <name type="scientific">Ooceraea biroi</name>
    <name type="common">Clonal raider ant</name>
    <name type="synonym">Cerapachys biroi</name>
    <dbReference type="NCBI Taxonomy" id="2015173"/>
    <lineage>
        <taxon>Eukaryota</taxon>
        <taxon>Metazoa</taxon>
        <taxon>Ecdysozoa</taxon>
        <taxon>Arthropoda</taxon>
        <taxon>Hexapoda</taxon>
        <taxon>Insecta</taxon>
        <taxon>Pterygota</taxon>
        <taxon>Neoptera</taxon>
        <taxon>Endopterygota</taxon>
        <taxon>Hymenoptera</taxon>
        <taxon>Apocrita</taxon>
        <taxon>Aculeata</taxon>
        <taxon>Formicoidea</taxon>
        <taxon>Formicidae</taxon>
        <taxon>Dorylinae</taxon>
        <taxon>Ooceraea</taxon>
    </lineage>
</organism>
<protein>
    <submittedName>
        <fullName evidence="1">Uncharacterized protein</fullName>
    </submittedName>
</protein>